<evidence type="ECO:0000313" key="2">
    <source>
        <dbReference type="Proteomes" id="UP000070326"/>
    </source>
</evidence>
<gene>
    <name evidence="1" type="ORF">HMPREF3195_01076</name>
</gene>
<dbReference type="Proteomes" id="UP000070326">
    <property type="component" value="Unassembled WGS sequence"/>
</dbReference>
<reference evidence="1 2" key="1">
    <citation type="submission" date="2016-02" db="EMBL/GenBank/DDBJ databases">
        <authorList>
            <person name="Wen L."/>
            <person name="He K."/>
            <person name="Yang H."/>
        </authorList>
    </citation>
    <scope>NUCLEOTIDE SEQUENCE [LARGE SCALE GENOMIC DNA]</scope>
    <source>
        <strain evidence="1 2">MJR8628A</strain>
    </source>
</reference>
<accession>A0A135YSH8</accession>
<dbReference type="PATRIC" id="fig|1261.5.peg.1078"/>
<dbReference type="RefSeq" id="WP_242863353.1">
    <property type="nucleotide sequence ID" value="NZ_CAXUJS010000011.1"/>
</dbReference>
<evidence type="ECO:0000313" key="1">
    <source>
        <dbReference type="EMBL" id="KXI12366.1"/>
    </source>
</evidence>
<proteinExistence type="predicted"/>
<protein>
    <submittedName>
        <fullName evidence="1">Uncharacterized protein</fullName>
    </submittedName>
</protein>
<dbReference type="EMBL" id="LSQZ01000051">
    <property type="protein sequence ID" value="KXI12366.1"/>
    <property type="molecule type" value="Genomic_DNA"/>
</dbReference>
<name>A0A135YSH8_9FIRM</name>
<comment type="caution">
    <text evidence="1">The sequence shown here is derived from an EMBL/GenBank/DDBJ whole genome shotgun (WGS) entry which is preliminary data.</text>
</comment>
<sequence length="110" mass="12413">MANPPIRQLKNKYLIIGKAGENRFKEFSSGKATIIYNGQVISKKLDEKILMPRSEQELSYAYEDGGLKRIFIYGLKLGDTVKISIPSYPDVTLKAVNGNPFDPYTLREAK</sequence>
<organism evidence="1 2">
    <name type="scientific">Peptostreptococcus anaerobius</name>
    <dbReference type="NCBI Taxonomy" id="1261"/>
    <lineage>
        <taxon>Bacteria</taxon>
        <taxon>Bacillati</taxon>
        <taxon>Bacillota</taxon>
        <taxon>Clostridia</taxon>
        <taxon>Peptostreptococcales</taxon>
        <taxon>Peptostreptococcaceae</taxon>
        <taxon>Peptostreptococcus</taxon>
    </lineage>
</organism>
<dbReference type="AlphaFoldDB" id="A0A135YSH8"/>